<evidence type="ECO:0000259" key="5">
    <source>
        <dbReference type="PROSITE" id="PS50931"/>
    </source>
</evidence>
<dbReference type="PRINTS" id="PR00039">
    <property type="entry name" value="HTHLYSR"/>
</dbReference>
<dbReference type="RefSeq" id="WP_078201646.1">
    <property type="nucleotide sequence ID" value="NZ_CP017759.1"/>
</dbReference>
<keyword evidence="4" id="KW-0804">Transcription</keyword>
<dbReference type="Gene3D" id="3.40.190.10">
    <property type="entry name" value="Periplasmic binding protein-like II"/>
    <property type="match status" value="2"/>
</dbReference>
<dbReference type="OrthoDB" id="5292387at2"/>
<dbReference type="PANTHER" id="PTHR30346:SF28">
    <property type="entry name" value="HTH-TYPE TRANSCRIPTIONAL REGULATOR CYNR"/>
    <property type="match status" value="1"/>
</dbReference>
<dbReference type="PANTHER" id="PTHR30346">
    <property type="entry name" value="TRANSCRIPTIONAL DUAL REGULATOR HCAR-RELATED"/>
    <property type="match status" value="1"/>
</dbReference>
<dbReference type="Proteomes" id="UP000189627">
    <property type="component" value="Plasmid pENH92"/>
</dbReference>
<keyword evidence="6" id="KW-0614">Plasmid</keyword>
<dbReference type="Pfam" id="PF03466">
    <property type="entry name" value="LysR_substrate"/>
    <property type="match status" value="1"/>
</dbReference>
<gene>
    <name evidence="6" type="ORF">BJN34_35720</name>
</gene>
<dbReference type="AlphaFoldDB" id="A0A1U9V2P5"/>
<proteinExistence type="inferred from homology"/>
<keyword evidence="2" id="KW-0805">Transcription regulation</keyword>
<dbReference type="PROSITE" id="PS50931">
    <property type="entry name" value="HTH_LYSR"/>
    <property type="match status" value="1"/>
</dbReference>
<accession>A0A1U9V2P5</accession>
<evidence type="ECO:0000313" key="7">
    <source>
        <dbReference type="Proteomes" id="UP000189627"/>
    </source>
</evidence>
<feature type="domain" description="HTH lysR-type" evidence="5">
    <location>
        <begin position="1"/>
        <end position="58"/>
    </location>
</feature>
<protein>
    <submittedName>
        <fullName evidence="6">LysR family transcriptional regulator</fullName>
    </submittedName>
</protein>
<evidence type="ECO:0000256" key="2">
    <source>
        <dbReference type="ARBA" id="ARBA00023015"/>
    </source>
</evidence>
<dbReference type="FunFam" id="1.10.10.10:FF:000001">
    <property type="entry name" value="LysR family transcriptional regulator"/>
    <property type="match status" value="1"/>
</dbReference>
<dbReference type="GO" id="GO:0003700">
    <property type="term" value="F:DNA-binding transcription factor activity"/>
    <property type="evidence" value="ECO:0007669"/>
    <property type="project" value="InterPro"/>
</dbReference>
<dbReference type="SUPFAM" id="SSF46785">
    <property type="entry name" value="Winged helix' DNA-binding domain"/>
    <property type="match status" value="1"/>
</dbReference>
<name>A0A1U9V2P5_CUPNE</name>
<organism evidence="6 7">
    <name type="scientific">Cupriavidus necator</name>
    <name type="common">Alcaligenes eutrophus</name>
    <name type="synonym">Ralstonia eutropha</name>
    <dbReference type="NCBI Taxonomy" id="106590"/>
    <lineage>
        <taxon>Bacteria</taxon>
        <taxon>Pseudomonadati</taxon>
        <taxon>Pseudomonadota</taxon>
        <taxon>Betaproteobacteria</taxon>
        <taxon>Burkholderiales</taxon>
        <taxon>Burkholderiaceae</taxon>
        <taxon>Cupriavidus</taxon>
    </lineage>
</organism>
<evidence type="ECO:0000256" key="4">
    <source>
        <dbReference type="ARBA" id="ARBA00023163"/>
    </source>
</evidence>
<dbReference type="KEGG" id="cuh:BJN34_35720"/>
<dbReference type="Pfam" id="PF00126">
    <property type="entry name" value="HTH_1"/>
    <property type="match status" value="1"/>
</dbReference>
<geneLocation type="plasmid" evidence="7">
    <name>penh92</name>
</geneLocation>
<dbReference type="InterPro" id="IPR036390">
    <property type="entry name" value="WH_DNA-bd_sf"/>
</dbReference>
<dbReference type="GO" id="GO:0003677">
    <property type="term" value="F:DNA binding"/>
    <property type="evidence" value="ECO:0007669"/>
    <property type="project" value="UniProtKB-KW"/>
</dbReference>
<dbReference type="Gene3D" id="1.10.10.10">
    <property type="entry name" value="Winged helix-like DNA-binding domain superfamily/Winged helix DNA-binding domain"/>
    <property type="match status" value="1"/>
</dbReference>
<dbReference type="EMBL" id="CP017759">
    <property type="protein sequence ID" value="AQV99228.1"/>
    <property type="molecule type" value="Genomic_DNA"/>
</dbReference>
<keyword evidence="3" id="KW-0238">DNA-binding</keyword>
<reference evidence="7" key="1">
    <citation type="submission" date="2017-02" db="EMBL/GenBank/DDBJ databases">
        <title>Complete genome sequence of Cupriavidus necator strain NH9, a 3-chlorobenzoate degrader.</title>
        <authorList>
            <person name="Moriuchi R."/>
            <person name="Dohra H."/>
            <person name="Ogawa N."/>
        </authorList>
    </citation>
    <scope>NUCLEOTIDE SEQUENCE [LARGE SCALE GENOMIC DNA]</scope>
    <source>
        <strain evidence="7">NH9</strain>
        <plasmid evidence="7">penh92</plasmid>
    </source>
</reference>
<dbReference type="InterPro" id="IPR036388">
    <property type="entry name" value="WH-like_DNA-bd_sf"/>
</dbReference>
<evidence type="ECO:0000313" key="6">
    <source>
        <dbReference type="EMBL" id="AQV99228.1"/>
    </source>
</evidence>
<sequence length="313" mass="34528">MELRHLRYFLAAAEEEHFGRASERLHVTRPAVSQIISDLESEIGTALFERYAQRVRLTAAGRNFLQRVTAVMNDLNEAVVTTKRVGDGKSGTLNIGYGSLTLIHSIFRVAIKRFRDSYPDVALSLIELPTADQPKALAEGKIHAGFMHLGPNTQVLRRKSTNRALTGQDRTVLDWICIQKGKLGAVVPNDHRLANRKSVRLAELSGERFVVVPRGISSPLHPPISSLFQEAGFEPQIVQEVSTSVSQLNLISVGMGIGLSVVGKNFSYPPDLTTLPLSDVSYATTFVLGWIKGERNPALDHMIEIIEDLSKQP</sequence>
<dbReference type="GO" id="GO:0032993">
    <property type="term" value="C:protein-DNA complex"/>
    <property type="evidence" value="ECO:0007669"/>
    <property type="project" value="TreeGrafter"/>
</dbReference>
<dbReference type="InterPro" id="IPR000847">
    <property type="entry name" value="LysR_HTH_N"/>
</dbReference>
<dbReference type="CDD" id="cd08414">
    <property type="entry name" value="PBP2_LTTR_aromatics_like"/>
    <property type="match status" value="1"/>
</dbReference>
<evidence type="ECO:0000256" key="1">
    <source>
        <dbReference type="ARBA" id="ARBA00009437"/>
    </source>
</evidence>
<dbReference type="InterPro" id="IPR005119">
    <property type="entry name" value="LysR_subst-bd"/>
</dbReference>
<evidence type="ECO:0000256" key="3">
    <source>
        <dbReference type="ARBA" id="ARBA00023125"/>
    </source>
</evidence>
<comment type="similarity">
    <text evidence="1">Belongs to the LysR transcriptional regulatory family.</text>
</comment>
<dbReference type="SUPFAM" id="SSF53850">
    <property type="entry name" value="Periplasmic binding protein-like II"/>
    <property type="match status" value="1"/>
</dbReference>